<feature type="transmembrane region" description="Helical" evidence="7">
    <location>
        <begin position="190"/>
        <end position="207"/>
    </location>
</feature>
<evidence type="ECO:0000259" key="8">
    <source>
        <dbReference type="PROSITE" id="PS50893"/>
    </source>
</evidence>
<dbReference type="SUPFAM" id="SSF90123">
    <property type="entry name" value="ABC transporter transmembrane region"/>
    <property type="match status" value="1"/>
</dbReference>
<dbReference type="InterPro" id="IPR011527">
    <property type="entry name" value="ABC1_TM_dom"/>
</dbReference>
<feature type="transmembrane region" description="Helical" evidence="7">
    <location>
        <begin position="154"/>
        <end position="178"/>
    </location>
</feature>
<evidence type="ECO:0000256" key="6">
    <source>
        <dbReference type="ARBA" id="ARBA00023136"/>
    </source>
</evidence>
<feature type="domain" description="ABC transporter" evidence="8">
    <location>
        <begin position="468"/>
        <end position="702"/>
    </location>
</feature>
<dbReference type="InterPro" id="IPR003439">
    <property type="entry name" value="ABC_transporter-like_ATP-bd"/>
</dbReference>
<dbReference type="Pfam" id="PF00664">
    <property type="entry name" value="ABC_membrane"/>
    <property type="match status" value="1"/>
</dbReference>
<name>A0ABS9CYG7_9RHOB</name>
<dbReference type="InterPro" id="IPR039421">
    <property type="entry name" value="Type_1_exporter"/>
</dbReference>
<keyword evidence="3" id="KW-0547">Nucleotide-binding</keyword>
<dbReference type="PROSITE" id="PS50929">
    <property type="entry name" value="ABC_TM1F"/>
    <property type="match status" value="1"/>
</dbReference>
<comment type="subcellular location">
    <subcellularLocation>
        <location evidence="1">Cell membrane</location>
        <topology evidence="1">Multi-pass membrane protein</topology>
    </subcellularLocation>
</comment>
<dbReference type="InterPro" id="IPR027417">
    <property type="entry name" value="P-loop_NTPase"/>
</dbReference>
<dbReference type="PANTHER" id="PTHR24221">
    <property type="entry name" value="ATP-BINDING CASSETTE SUB-FAMILY B"/>
    <property type="match status" value="1"/>
</dbReference>
<dbReference type="InterPro" id="IPR017871">
    <property type="entry name" value="ABC_transporter-like_CS"/>
</dbReference>
<keyword evidence="2 7" id="KW-0812">Transmembrane</keyword>
<keyword evidence="5 7" id="KW-1133">Transmembrane helix</keyword>
<feature type="transmembrane region" description="Helical" evidence="7">
    <location>
        <begin position="403"/>
        <end position="422"/>
    </location>
</feature>
<dbReference type="PANTHER" id="PTHR24221:SF248">
    <property type="entry name" value="ABC TRANSPORTER TRANSMEMBRANE REGION"/>
    <property type="match status" value="1"/>
</dbReference>
<dbReference type="PROSITE" id="PS00211">
    <property type="entry name" value="ABC_TRANSPORTER_1"/>
    <property type="match status" value="1"/>
</dbReference>
<evidence type="ECO:0000256" key="4">
    <source>
        <dbReference type="ARBA" id="ARBA00022840"/>
    </source>
</evidence>
<dbReference type="EMBL" id="JAKGAQ010000003">
    <property type="protein sequence ID" value="MCF2871867.1"/>
    <property type="molecule type" value="Genomic_DNA"/>
</dbReference>
<dbReference type="Gene3D" id="1.20.1560.10">
    <property type="entry name" value="ABC transporter type 1, transmembrane domain"/>
    <property type="match status" value="1"/>
</dbReference>
<dbReference type="PROSITE" id="PS50893">
    <property type="entry name" value="ABC_TRANSPORTER_2"/>
    <property type="match status" value="1"/>
</dbReference>
<dbReference type="Proteomes" id="UP001200557">
    <property type="component" value="Unassembled WGS sequence"/>
</dbReference>
<accession>A0ABS9CYG7</accession>
<evidence type="ECO:0000313" key="11">
    <source>
        <dbReference type="Proteomes" id="UP001200557"/>
    </source>
</evidence>
<evidence type="ECO:0000313" key="10">
    <source>
        <dbReference type="EMBL" id="MCF2871867.1"/>
    </source>
</evidence>
<dbReference type="GO" id="GO:0005524">
    <property type="term" value="F:ATP binding"/>
    <property type="evidence" value="ECO:0007669"/>
    <property type="project" value="UniProtKB-KW"/>
</dbReference>
<evidence type="ECO:0000256" key="5">
    <source>
        <dbReference type="ARBA" id="ARBA00022989"/>
    </source>
</evidence>
<feature type="transmembrane region" description="Helical" evidence="7">
    <location>
        <begin position="290"/>
        <end position="309"/>
    </location>
</feature>
<gene>
    <name evidence="10" type="ORF">L0664_12380</name>
</gene>
<dbReference type="Gene3D" id="3.40.50.300">
    <property type="entry name" value="P-loop containing nucleotide triphosphate hydrolases"/>
    <property type="match status" value="1"/>
</dbReference>
<evidence type="ECO:0000256" key="1">
    <source>
        <dbReference type="ARBA" id="ARBA00004651"/>
    </source>
</evidence>
<dbReference type="Pfam" id="PF00005">
    <property type="entry name" value="ABC_tran"/>
    <property type="match status" value="1"/>
</dbReference>
<reference evidence="10 11" key="1">
    <citation type="submission" date="2022-01" db="EMBL/GenBank/DDBJ databases">
        <title>Octadecabacter sp. nov., isolated from a marine alga.</title>
        <authorList>
            <person name="Jin M.S."/>
            <person name="Kim H.M."/>
            <person name="Han D.M."/>
            <person name="Jung J.J."/>
            <person name="Jeon C.O."/>
        </authorList>
    </citation>
    <scope>NUCLEOTIDE SEQUENCE [LARGE SCALE GENOMIC DNA]</scope>
    <source>
        <strain evidence="10 11">G9-8</strain>
    </source>
</reference>
<organism evidence="10 11">
    <name type="scientific">Octadecabacter dasysiphoniae</name>
    <dbReference type="NCBI Taxonomy" id="2909341"/>
    <lineage>
        <taxon>Bacteria</taxon>
        <taxon>Pseudomonadati</taxon>
        <taxon>Pseudomonadota</taxon>
        <taxon>Alphaproteobacteria</taxon>
        <taxon>Rhodobacterales</taxon>
        <taxon>Roseobacteraceae</taxon>
        <taxon>Octadecabacter</taxon>
    </lineage>
</organism>
<feature type="domain" description="ABC transmembrane type-1" evidence="9">
    <location>
        <begin position="154"/>
        <end position="434"/>
    </location>
</feature>
<sequence length="725" mass="78526">MRLFKRNQKPELTADAAAALEILQQLVTLFDVRVSRARIAECWQAAPSESPGLRVLEAAATLGLRAVPARYDVEISVAQRAMFVTTAADAGLINPLADGDAATIGLGEAWSTRPAARDVHHAWTFVPADSEDRSADARLKAINPIKNLGSGRMFWVLLAAFLSNILGLATSLFVMVVYDRVLPNGATESLYALAFGVGAAVLFDTLLKSSRARILDNATETADRKITEDIFDQYVEAQPTKTGKSVGELASVIRNFETYREFTTSATILAFVDLPFVLLFIFVISQISGLLWVVPAVAVPTVLILVLMVQPLVARNSKRATALAQSRQSMLVEMLSGLDYLRVTGAFGIFKRRFLTQAASQTEAQLKARNSSAIVGNVVNVLQQLFQVAVIVLGFHLFVTDQVTMGGIIAAVILFGRVMTPLSRLGQTLGRANQAFASYKVVRDFLALDRNTDTALPAQLNATRAVALELANVTLRLSENAPPLFNGISLSVKEGEKVAIVGRTGSGKSSILRLMSGLLRAETGSVLCHGISVSAYPRADLHRRVGHVFQATWAFAGTLRENISLNQVDVTDDAIHRSLRMAGLTDTTGKEMPLDMQIYEQGANLSGGQRQALSLARVFAASPEIYLLDEPSSAMDSQLEARLVKNIQTELSDKTIVIVTHKAKLLELCDRVIVVDQGQIKGDLPAKEYFDLTRKKAGNWQDVSATAAPKVTVQPMLNPTKGPTT</sequence>
<evidence type="ECO:0000256" key="7">
    <source>
        <dbReference type="SAM" id="Phobius"/>
    </source>
</evidence>
<dbReference type="RefSeq" id="WP_235226202.1">
    <property type="nucleotide sequence ID" value="NZ_JAKGAQ010000003.1"/>
</dbReference>
<dbReference type="SMART" id="SM00382">
    <property type="entry name" value="AAA"/>
    <property type="match status" value="1"/>
</dbReference>
<proteinExistence type="predicted"/>
<comment type="caution">
    <text evidence="10">The sequence shown here is derived from an EMBL/GenBank/DDBJ whole genome shotgun (WGS) entry which is preliminary data.</text>
</comment>
<protein>
    <submittedName>
        <fullName evidence="10">ATP-binding cassette domain-containing protein</fullName>
    </submittedName>
</protein>
<feature type="transmembrane region" description="Helical" evidence="7">
    <location>
        <begin position="262"/>
        <end position="284"/>
    </location>
</feature>
<dbReference type="InterPro" id="IPR036640">
    <property type="entry name" value="ABC1_TM_sf"/>
</dbReference>
<dbReference type="InterPro" id="IPR003593">
    <property type="entry name" value="AAA+_ATPase"/>
</dbReference>
<keyword evidence="6 7" id="KW-0472">Membrane</keyword>
<evidence type="ECO:0000256" key="2">
    <source>
        <dbReference type="ARBA" id="ARBA00022692"/>
    </source>
</evidence>
<evidence type="ECO:0000256" key="3">
    <source>
        <dbReference type="ARBA" id="ARBA00022741"/>
    </source>
</evidence>
<keyword evidence="11" id="KW-1185">Reference proteome</keyword>
<keyword evidence="4 10" id="KW-0067">ATP-binding</keyword>
<dbReference type="SUPFAM" id="SSF52540">
    <property type="entry name" value="P-loop containing nucleoside triphosphate hydrolases"/>
    <property type="match status" value="1"/>
</dbReference>
<evidence type="ECO:0000259" key="9">
    <source>
        <dbReference type="PROSITE" id="PS50929"/>
    </source>
</evidence>